<reference evidence="3" key="2">
    <citation type="submission" date="2016-10" db="EMBL/GenBank/DDBJ databases">
        <authorList>
            <person name="Varghese N."/>
            <person name="Submissions S."/>
        </authorList>
    </citation>
    <scope>NUCLEOTIDE SEQUENCE [LARGE SCALE GENOMIC DNA]</scope>
    <source>
        <strain evidence="3">BS3782</strain>
    </source>
</reference>
<dbReference type="RefSeq" id="WP_048392614.1">
    <property type="nucleotide sequence ID" value="NZ_JYLB01000001.1"/>
</dbReference>
<gene>
    <name evidence="1" type="ORF">F7R14_19300</name>
    <name evidence="2" type="ORF">SAMN04490191_3540</name>
</gene>
<keyword evidence="3" id="KW-1185">Reference proteome</keyword>
<dbReference type="AlphaFoldDB" id="A0A0J6KFK3"/>
<reference evidence="2" key="1">
    <citation type="submission" date="2016-10" db="EMBL/GenBank/DDBJ databases">
        <authorList>
            <person name="de Groot N.N."/>
        </authorList>
    </citation>
    <scope>NUCLEOTIDE SEQUENCE [LARGE SCALE GENOMIC DNA]</scope>
    <source>
        <strain evidence="2">BS3782</strain>
    </source>
</reference>
<proteinExistence type="predicted"/>
<dbReference type="Proteomes" id="UP000434925">
    <property type="component" value="Unassembled WGS sequence"/>
</dbReference>
<dbReference type="EMBL" id="LT629746">
    <property type="protein sequence ID" value="SDT22013.1"/>
    <property type="molecule type" value="Genomic_DNA"/>
</dbReference>
<dbReference type="PATRIC" id="fig|163011.3.peg.1028"/>
<protein>
    <submittedName>
        <fullName evidence="2">Uncharacterized protein</fullName>
    </submittedName>
</protein>
<organism evidence="2 3">
    <name type="scientific">Pseudomonas lini</name>
    <dbReference type="NCBI Taxonomy" id="163011"/>
    <lineage>
        <taxon>Bacteria</taxon>
        <taxon>Pseudomonadati</taxon>
        <taxon>Pseudomonadota</taxon>
        <taxon>Gammaproteobacteria</taxon>
        <taxon>Pseudomonadales</taxon>
        <taxon>Pseudomonadaceae</taxon>
        <taxon>Pseudomonas</taxon>
    </lineage>
</organism>
<evidence type="ECO:0000313" key="1">
    <source>
        <dbReference type="EMBL" id="KAB0502784.1"/>
    </source>
</evidence>
<name>A0A0J6KFK3_9PSED</name>
<evidence type="ECO:0000313" key="4">
    <source>
        <dbReference type="Proteomes" id="UP000434925"/>
    </source>
</evidence>
<sequence>MEYPEVTSQQRDSIISLASDAEVIRKFARSLTDRLIAVFRDSEVKYHLEVEIDPDTESSLGHLLIKSAFGDARGRLAFFVDDSGIQGEYLFEKRGVDPFGRPAWFEAWKLLIQKDGLVSPGGSKTGQINARNFFATTQDNQMYEIARSLIYRLGLKVS</sequence>
<dbReference type="Proteomes" id="UP000182814">
    <property type="component" value="Chromosome I"/>
</dbReference>
<evidence type="ECO:0000313" key="2">
    <source>
        <dbReference type="EMBL" id="SDT22013.1"/>
    </source>
</evidence>
<evidence type="ECO:0000313" key="3">
    <source>
        <dbReference type="Proteomes" id="UP000182814"/>
    </source>
</evidence>
<dbReference type="EMBL" id="VZPO01000007">
    <property type="protein sequence ID" value="KAB0502784.1"/>
    <property type="molecule type" value="Genomic_DNA"/>
</dbReference>
<reference evidence="1 4" key="3">
    <citation type="submission" date="2019-09" db="EMBL/GenBank/DDBJ databases">
        <title>Draft genome sequences of 48 bacterial type strains from the CCUG.</title>
        <authorList>
            <person name="Tunovic T."/>
            <person name="Pineiro-Iglesias B."/>
            <person name="Unosson C."/>
            <person name="Inganas E."/>
            <person name="Ohlen M."/>
            <person name="Cardew S."/>
            <person name="Jensie-Markopoulos S."/>
            <person name="Salva-Serra F."/>
            <person name="Jaen-Luchoro D."/>
            <person name="Karlsson R."/>
            <person name="Svensson-Stadler L."/>
            <person name="Chun J."/>
            <person name="Moore E."/>
        </authorList>
    </citation>
    <scope>NUCLEOTIDE SEQUENCE [LARGE SCALE GENOMIC DNA]</scope>
    <source>
        <strain evidence="1 4">CCUG 51522</strain>
    </source>
</reference>
<accession>A0A0J6KFK3</accession>